<dbReference type="EMBL" id="JAGGLI010000012">
    <property type="protein sequence ID" value="MBP2027491.1"/>
    <property type="molecule type" value="Genomic_DNA"/>
</dbReference>
<dbReference type="InterPro" id="IPR052163">
    <property type="entry name" value="DGC-Regulatory_Protein"/>
</dbReference>
<keyword evidence="1" id="KW-0812">Transmembrane</keyword>
<dbReference type="SMART" id="SM00267">
    <property type="entry name" value="GGDEF"/>
    <property type="match status" value="1"/>
</dbReference>
<dbReference type="InterPro" id="IPR031621">
    <property type="entry name" value="HisKA_7TM"/>
</dbReference>
<dbReference type="SMART" id="SM00086">
    <property type="entry name" value="PAC"/>
    <property type="match status" value="1"/>
</dbReference>
<dbReference type="NCBIfam" id="TIGR00229">
    <property type="entry name" value="sensory_box"/>
    <property type="match status" value="1"/>
</dbReference>
<evidence type="ECO:0000313" key="5">
    <source>
        <dbReference type="EMBL" id="MBP2027491.1"/>
    </source>
</evidence>
<comment type="caution">
    <text evidence="5">The sequence shown here is derived from an EMBL/GenBank/DDBJ whole genome shotgun (WGS) entry which is preliminary data.</text>
</comment>
<feature type="transmembrane region" description="Helical" evidence="1">
    <location>
        <begin position="37"/>
        <end position="53"/>
    </location>
</feature>
<dbReference type="NCBIfam" id="TIGR00254">
    <property type="entry name" value="GGDEF"/>
    <property type="match status" value="1"/>
</dbReference>
<feature type="transmembrane region" description="Helical" evidence="1">
    <location>
        <begin position="98"/>
        <end position="119"/>
    </location>
</feature>
<keyword evidence="1" id="KW-1133">Transmembrane helix</keyword>
<dbReference type="InterPro" id="IPR000700">
    <property type="entry name" value="PAS-assoc_C"/>
</dbReference>
<dbReference type="InterPro" id="IPR043128">
    <property type="entry name" value="Rev_trsase/Diguanyl_cyclase"/>
</dbReference>
<proteinExistence type="predicted"/>
<dbReference type="Proteomes" id="UP001314903">
    <property type="component" value="Unassembled WGS sequence"/>
</dbReference>
<organism evidence="5 6">
    <name type="scientific">Acetoanaerobium pronyense</name>
    <dbReference type="NCBI Taxonomy" id="1482736"/>
    <lineage>
        <taxon>Bacteria</taxon>
        <taxon>Bacillati</taxon>
        <taxon>Bacillota</taxon>
        <taxon>Clostridia</taxon>
        <taxon>Peptostreptococcales</taxon>
        <taxon>Filifactoraceae</taxon>
        <taxon>Acetoanaerobium</taxon>
    </lineage>
</organism>
<dbReference type="CDD" id="cd01949">
    <property type="entry name" value="GGDEF"/>
    <property type="match status" value="1"/>
</dbReference>
<dbReference type="InterPro" id="IPR000014">
    <property type="entry name" value="PAS"/>
</dbReference>
<dbReference type="PANTHER" id="PTHR46663">
    <property type="entry name" value="DIGUANYLATE CYCLASE DGCT-RELATED"/>
    <property type="match status" value="1"/>
</dbReference>
<dbReference type="PROSITE" id="PS50112">
    <property type="entry name" value="PAS"/>
    <property type="match status" value="1"/>
</dbReference>
<dbReference type="InterPro" id="IPR035965">
    <property type="entry name" value="PAS-like_dom_sf"/>
</dbReference>
<feature type="domain" description="PAS" evidence="2">
    <location>
        <begin position="356"/>
        <end position="413"/>
    </location>
</feature>
<dbReference type="SMART" id="SM00091">
    <property type="entry name" value="PAS"/>
    <property type="match status" value="2"/>
</dbReference>
<reference evidence="5 6" key="1">
    <citation type="submission" date="2021-03" db="EMBL/GenBank/DDBJ databases">
        <title>Genomic Encyclopedia of Type Strains, Phase IV (KMG-IV): sequencing the most valuable type-strain genomes for metagenomic binning, comparative biology and taxonomic classification.</title>
        <authorList>
            <person name="Goeker M."/>
        </authorList>
    </citation>
    <scope>NUCLEOTIDE SEQUENCE [LARGE SCALE GENOMIC DNA]</scope>
    <source>
        <strain evidence="5 6">DSM 27512</strain>
    </source>
</reference>
<evidence type="ECO:0000259" key="3">
    <source>
        <dbReference type="PROSITE" id="PS50113"/>
    </source>
</evidence>
<feature type="transmembrane region" description="Helical" evidence="1">
    <location>
        <begin position="145"/>
        <end position="167"/>
    </location>
</feature>
<evidence type="ECO:0000313" key="6">
    <source>
        <dbReference type="Proteomes" id="UP001314903"/>
    </source>
</evidence>
<dbReference type="InterPro" id="IPR000160">
    <property type="entry name" value="GGDEF_dom"/>
</dbReference>
<dbReference type="Pfam" id="PF13426">
    <property type="entry name" value="PAS_9"/>
    <property type="match status" value="1"/>
</dbReference>
<feature type="transmembrane region" description="Helical" evidence="1">
    <location>
        <begin position="179"/>
        <end position="201"/>
    </location>
</feature>
<dbReference type="Pfam" id="PF16927">
    <property type="entry name" value="HisKA_7TM"/>
    <property type="match status" value="1"/>
</dbReference>
<dbReference type="PANTHER" id="PTHR46663:SF4">
    <property type="entry name" value="DIGUANYLATE CYCLASE DGCT-RELATED"/>
    <property type="match status" value="1"/>
</dbReference>
<dbReference type="Pfam" id="PF00990">
    <property type="entry name" value="GGDEF"/>
    <property type="match status" value="1"/>
</dbReference>
<dbReference type="RefSeq" id="WP_209660557.1">
    <property type="nucleotide sequence ID" value="NZ_JAGGLI010000012.1"/>
</dbReference>
<dbReference type="InterPro" id="IPR001610">
    <property type="entry name" value="PAC"/>
</dbReference>
<name>A0ABS4KI79_9FIRM</name>
<dbReference type="SUPFAM" id="SSF55073">
    <property type="entry name" value="Nucleotide cyclase"/>
    <property type="match status" value="1"/>
</dbReference>
<dbReference type="SUPFAM" id="SSF55785">
    <property type="entry name" value="PYP-like sensor domain (PAS domain)"/>
    <property type="match status" value="1"/>
</dbReference>
<evidence type="ECO:0000259" key="2">
    <source>
        <dbReference type="PROSITE" id="PS50112"/>
    </source>
</evidence>
<dbReference type="PROSITE" id="PS50113">
    <property type="entry name" value="PAC"/>
    <property type="match status" value="1"/>
</dbReference>
<feature type="domain" description="PAC" evidence="3">
    <location>
        <begin position="427"/>
        <end position="481"/>
    </location>
</feature>
<protein>
    <submittedName>
        <fullName evidence="5">Diguanylate cyclase (GGDEF)-like protein/PAS domain S-box-containing protein</fullName>
    </submittedName>
</protein>
<evidence type="ECO:0000256" key="1">
    <source>
        <dbReference type="SAM" id="Phobius"/>
    </source>
</evidence>
<keyword evidence="1" id="KW-0472">Membrane</keyword>
<evidence type="ECO:0000259" key="4">
    <source>
        <dbReference type="PROSITE" id="PS50887"/>
    </source>
</evidence>
<feature type="transmembrane region" description="Helical" evidence="1">
    <location>
        <begin position="65"/>
        <end position="86"/>
    </location>
</feature>
<feature type="transmembrane region" description="Helical" evidence="1">
    <location>
        <begin position="6"/>
        <end position="25"/>
    </location>
</feature>
<feature type="domain" description="GGDEF" evidence="4">
    <location>
        <begin position="514"/>
        <end position="645"/>
    </location>
</feature>
<dbReference type="Gene3D" id="3.30.450.20">
    <property type="entry name" value="PAS domain"/>
    <property type="match status" value="1"/>
</dbReference>
<dbReference type="InterPro" id="IPR029787">
    <property type="entry name" value="Nucleotide_cyclase"/>
</dbReference>
<feature type="transmembrane region" description="Helical" evidence="1">
    <location>
        <begin position="207"/>
        <end position="229"/>
    </location>
</feature>
<dbReference type="CDD" id="cd00130">
    <property type="entry name" value="PAS"/>
    <property type="match status" value="1"/>
</dbReference>
<keyword evidence="6" id="KW-1185">Reference proteome</keyword>
<accession>A0ABS4KI79</accession>
<dbReference type="Gene3D" id="3.30.70.270">
    <property type="match status" value="1"/>
</dbReference>
<sequence length="645" mass="73702">MEITNIIFFILFLSISISIYVGNYIYKNIKNIQIPEISIAIIGQFLWAVFYYFEIRSNTISVGLFFGAMKYLAISIIIVGIFLYIVKYTDSIDWTHKHLLKFLIIWPIINIGFVMWLKINPNLVFREYSLLKINGYSFYAVRPGLLLNITYFINYIFAISGMLILLPKIFKSRDEERKGVLLVLLMVLSPFVGSFFIVFETLKISPFLMYIDLMAYLLLLANIFFLFGVKKYDILNILPSDRDKIMDLVDYGIISVSVKGRILDLNKTAISIFNEIGGSDCNVIGKDIEKTISTYFPSGNIENITDKSAIYKIEGKSGREMIIEIGNTTRESEKTKSKDHLISINNVTEKYTLTTELKKYKSAFEASNFVVLITDVNGLIEKVNPAFTRVTGYDFEEVKGKSGKIFKSGHHDDAFYKNLWDTINSGLTWKGEFLNKKKDGTLYWERASISPIFNEMDKIINFVAIREDITKERELAKKFEEMSYTDFLTGVYNRRKAMEEGTKIFIDKKDESPELVCAMMIDIDHFKSINDIYGHAAGDDVLRNFSKILKRSVRSNDVVGRIGGEEFLLILENTSLEGACKVSERIRVEVQSQEVVSDGKKITYTVSVGIAGLSQENTLEELVKKADEALYEAKTSGRNNIKIKI</sequence>
<dbReference type="PROSITE" id="PS50887">
    <property type="entry name" value="GGDEF"/>
    <property type="match status" value="1"/>
</dbReference>
<gene>
    <name evidence="5" type="ORF">J2Z35_001288</name>
</gene>